<keyword evidence="13" id="KW-1185">Reference proteome</keyword>
<evidence type="ECO:0000256" key="3">
    <source>
        <dbReference type="ARBA" id="ARBA00022347"/>
    </source>
</evidence>
<evidence type="ECO:0000256" key="4">
    <source>
        <dbReference type="ARBA" id="ARBA00022692"/>
    </source>
</evidence>
<evidence type="ECO:0000313" key="12">
    <source>
        <dbReference type="EMBL" id="BBW99664.1"/>
    </source>
</evidence>
<evidence type="ECO:0000256" key="7">
    <source>
        <dbReference type="ARBA" id="ARBA00031400"/>
    </source>
</evidence>
<feature type="transmembrane region" description="Helical" evidence="10">
    <location>
        <begin position="173"/>
        <end position="192"/>
    </location>
</feature>
<comment type="similarity">
    <text evidence="2 9">Belongs to the cytochrome c oxidase subunit 3 family.</text>
</comment>
<dbReference type="InterPro" id="IPR024791">
    <property type="entry name" value="Cyt_c/ubiquinol_Oxase_su3"/>
</dbReference>
<comment type="subcellular location">
    <subcellularLocation>
        <location evidence="9">Cell membrane</location>
        <topology evidence="9">Multi-pass membrane protein</topology>
    </subcellularLocation>
    <subcellularLocation>
        <location evidence="1">Membrane</location>
        <topology evidence="1">Multi-pass membrane protein</topology>
    </subcellularLocation>
</comment>
<feature type="transmembrane region" description="Helical" evidence="10">
    <location>
        <begin position="127"/>
        <end position="152"/>
    </location>
</feature>
<feature type="domain" description="Heme-copper oxidase subunit III family profile" evidence="11">
    <location>
        <begin position="22"/>
        <end position="193"/>
    </location>
</feature>
<evidence type="ECO:0000256" key="10">
    <source>
        <dbReference type="SAM" id="Phobius"/>
    </source>
</evidence>
<dbReference type="GO" id="GO:0005886">
    <property type="term" value="C:plasma membrane"/>
    <property type="evidence" value="ECO:0007669"/>
    <property type="project" value="UniProtKB-SubCell"/>
</dbReference>
<comment type="catalytic activity">
    <reaction evidence="8">
        <text>4 Fe(II)-[cytochrome c] + O2 + 8 H(+)(in) = 4 Fe(III)-[cytochrome c] + 2 H2O + 4 H(+)(out)</text>
        <dbReference type="Rhea" id="RHEA:11436"/>
        <dbReference type="Rhea" id="RHEA-COMP:10350"/>
        <dbReference type="Rhea" id="RHEA-COMP:14399"/>
        <dbReference type="ChEBI" id="CHEBI:15377"/>
        <dbReference type="ChEBI" id="CHEBI:15378"/>
        <dbReference type="ChEBI" id="CHEBI:15379"/>
        <dbReference type="ChEBI" id="CHEBI:29033"/>
        <dbReference type="ChEBI" id="CHEBI:29034"/>
        <dbReference type="EC" id="7.1.1.9"/>
    </reaction>
</comment>
<protein>
    <recommendedName>
        <fullName evidence="3">Probable cytochrome c oxidase subunit 3</fullName>
    </recommendedName>
    <alternativeName>
        <fullName evidence="7">Cytochrome aa3 subunit 3</fullName>
    </alternativeName>
</protein>
<evidence type="ECO:0000259" key="11">
    <source>
        <dbReference type="PROSITE" id="PS50253"/>
    </source>
</evidence>
<keyword evidence="4 9" id="KW-0812">Transmembrane</keyword>
<evidence type="ECO:0000313" key="13">
    <source>
        <dbReference type="Proteomes" id="UP000466681"/>
    </source>
</evidence>
<evidence type="ECO:0000256" key="5">
    <source>
        <dbReference type="ARBA" id="ARBA00022989"/>
    </source>
</evidence>
<dbReference type="RefSeq" id="WP_163657961.1">
    <property type="nucleotide sequence ID" value="NZ_AP022560.1"/>
</dbReference>
<dbReference type="InterPro" id="IPR000298">
    <property type="entry name" value="Cyt_c_oxidase-like_su3"/>
</dbReference>
<evidence type="ECO:0000256" key="8">
    <source>
        <dbReference type="ARBA" id="ARBA00047816"/>
    </source>
</evidence>
<accession>A0AAD1H6R9</accession>
<evidence type="ECO:0000256" key="6">
    <source>
        <dbReference type="ARBA" id="ARBA00023136"/>
    </source>
</evidence>
<dbReference type="PANTHER" id="PTHR11403">
    <property type="entry name" value="CYTOCHROME C OXIDASE SUBUNIT III"/>
    <property type="match status" value="1"/>
</dbReference>
<dbReference type="KEGG" id="mmor:MMOR_06010"/>
<keyword evidence="5 10" id="KW-1133">Transmembrane helix</keyword>
<evidence type="ECO:0000256" key="2">
    <source>
        <dbReference type="ARBA" id="ARBA00010581"/>
    </source>
</evidence>
<dbReference type="Gene3D" id="1.20.120.80">
    <property type="entry name" value="Cytochrome c oxidase, subunit III, four-helix bundle"/>
    <property type="match status" value="1"/>
</dbReference>
<feature type="transmembrane region" description="Helical" evidence="10">
    <location>
        <begin position="21"/>
        <end position="43"/>
    </location>
</feature>
<name>A0AAD1H6R9_9MYCO</name>
<dbReference type="PANTHER" id="PTHR11403:SF6">
    <property type="entry name" value="NITRIC OXIDE REDUCTASE SUBUNIT E"/>
    <property type="match status" value="1"/>
</dbReference>
<proteinExistence type="inferred from homology"/>
<dbReference type="PROSITE" id="PS50253">
    <property type="entry name" value="COX3"/>
    <property type="match status" value="1"/>
</dbReference>
<feature type="transmembrane region" description="Helical" evidence="10">
    <location>
        <begin position="55"/>
        <end position="77"/>
    </location>
</feature>
<dbReference type="GO" id="GO:0004129">
    <property type="term" value="F:cytochrome-c oxidase activity"/>
    <property type="evidence" value="ECO:0007669"/>
    <property type="project" value="UniProtKB-EC"/>
</dbReference>
<evidence type="ECO:0000256" key="1">
    <source>
        <dbReference type="ARBA" id="ARBA00004141"/>
    </source>
</evidence>
<sequence>MTTYAERTAQPQQHRLASDTPFWGFVFADMTVFAFFFVAYLWQFGNNRSEFHSDAAHLVIWLGLVNALILLTSSYLVVRAVQNHRAGTVSRPLIGSALLLGAAFALVKSIEYAIEIGAGHTLTSSTFFMYYFVLTGLHLMHVVIGSVLLMTWWRAERAGRPVSRRFAESAAGYWHMVDLLWILIFSFVYIGSHA</sequence>
<dbReference type="Proteomes" id="UP000466681">
    <property type="component" value="Chromosome"/>
</dbReference>
<evidence type="ECO:0000256" key="9">
    <source>
        <dbReference type="RuleBase" id="RU003376"/>
    </source>
</evidence>
<dbReference type="AlphaFoldDB" id="A0AAD1H6R9"/>
<dbReference type="GO" id="GO:0019646">
    <property type="term" value="P:aerobic electron transport chain"/>
    <property type="evidence" value="ECO:0007669"/>
    <property type="project" value="InterPro"/>
</dbReference>
<dbReference type="EMBL" id="AP022560">
    <property type="protein sequence ID" value="BBW99664.1"/>
    <property type="molecule type" value="Genomic_DNA"/>
</dbReference>
<dbReference type="SUPFAM" id="SSF81452">
    <property type="entry name" value="Cytochrome c oxidase subunit III-like"/>
    <property type="match status" value="1"/>
</dbReference>
<organism evidence="12 13">
    <name type="scientific">Mycolicibacterium moriokaense</name>
    <dbReference type="NCBI Taxonomy" id="39691"/>
    <lineage>
        <taxon>Bacteria</taxon>
        <taxon>Bacillati</taxon>
        <taxon>Actinomycetota</taxon>
        <taxon>Actinomycetes</taxon>
        <taxon>Mycobacteriales</taxon>
        <taxon>Mycobacteriaceae</taxon>
        <taxon>Mycolicibacterium</taxon>
    </lineage>
</organism>
<feature type="transmembrane region" description="Helical" evidence="10">
    <location>
        <begin position="89"/>
        <end position="107"/>
    </location>
</feature>
<gene>
    <name evidence="12" type="ORF">MMOR_06010</name>
</gene>
<keyword evidence="6 10" id="KW-0472">Membrane</keyword>
<dbReference type="InterPro" id="IPR013833">
    <property type="entry name" value="Cyt_c_oxidase_su3_a-hlx"/>
</dbReference>
<dbReference type="Pfam" id="PF00510">
    <property type="entry name" value="COX3"/>
    <property type="match status" value="1"/>
</dbReference>
<dbReference type="InterPro" id="IPR035973">
    <property type="entry name" value="Cyt_c_oxidase_su3-like_sf"/>
</dbReference>
<reference evidence="12 13" key="1">
    <citation type="journal article" date="2019" name="Emerg. Microbes Infect.">
        <title>Comprehensive subspecies identification of 175 nontuberculous mycobacteria species based on 7547 genomic profiles.</title>
        <authorList>
            <person name="Matsumoto Y."/>
            <person name="Kinjo T."/>
            <person name="Motooka D."/>
            <person name="Nabeya D."/>
            <person name="Jung N."/>
            <person name="Uechi K."/>
            <person name="Horii T."/>
            <person name="Iida T."/>
            <person name="Fujita J."/>
            <person name="Nakamura S."/>
        </authorList>
    </citation>
    <scope>NUCLEOTIDE SEQUENCE [LARGE SCALE GENOMIC DNA]</scope>
    <source>
        <strain evidence="12 13">JCM 6375</strain>
    </source>
</reference>